<dbReference type="RefSeq" id="XP_056079828.1">
    <property type="nucleotide sequence ID" value="XM_056226073.1"/>
</dbReference>
<keyword evidence="3" id="KW-1185">Reference proteome</keyword>
<dbReference type="Proteomes" id="UP001161438">
    <property type="component" value="Chromosome 16"/>
</dbReference>
<dbReference type="GO" id="GO:0030686">
    <property type="term" value="C:90S preribosome"/>
    <property type="evidence" value="ECO:0007669"/>
    <property type="project" value="InterPro"/>
</dbReference>
<dbReference type="GeneID" id="80921635"/>
<evidence type="ECO:0000313" key="2">
    <source>
        <dbReference type="EMBL" id="CAI4036710.1"/>
    </source>
</evidence>
<evidence type="ECO:0000256" key="1">
    <source>
        <dbReference type="SAM" id="MobiDB-lite"/>
    </source>
</evidence>
<gene>
    <name evidence="2" type="primary">SMKI16G0264</name>
    <name evidence="2" type="ORF">SMKI_16G0264</name>
</gene>
<organism evidence="2 3">
    <name type="scientific">Saccharomyces mikatae IFO 1815</name>
    <dbReference type="NCBI Taxonomy" id="226126"/>
    <lineage>
        <taxon>Eukaryota</taxon>
        <taxon>Fungi</taxon>
        <taxon>Dikarya</taxon>
        <taxon>Ascomycota</taxon>
        <taxon>Saccharomycotina</taxon>
        <taxon>Saccharomycetes</taxon>
        <taxon>Saccharomycetales</taxon>
        <taxon>Saccharomycetaceae</taxon>
        <taxon>Saccharomyces</taxon>
    </lineage>
</organism>
<sequence>MSRAKELQERLNLQAKLQSTFSNNTVTVLEWLKESEKTDEDKVRSDSERNKQLEGYRKLEDGKKAFFELPVLQIGSGLHFRTQDDVSTKEDIHTIGEFVEGDKKVTSLAKKKKRNDQGLQRNNMYRIAKDDTKAMVALKRKMRKGEREELRKKQGLTRSDVSNSYNFSDEDDGGTGRMPQKSTKKTFGLLFDKKKKGRK</sequence>
<dbReference type="AlphaFoldDB" id="A0AA35IVM5"/>
<feature type="region of interest" description="Disordered" evidence="1">
    <location>
        <begin position="141"/>
        <end position="199"/>
    </location>
</feature>
<feature type="compositionally biased region" description="Polar residues" evidence="1">
    <location>
        <begin position="156"/>
        <end position="167"/>
    </location>
</feature>
<accession>A0AA35IVM5</accession>
<reference evidence="2" key="1">
    <citation type="submission" date="2022-10" db="EMBL/GenBank/DDBJ databases">
        <authorList>
            <person name="Byrne P K."/>
        </authorList>
    </citation>
    <scope>NUCLEOTIDE SEQUENCE</scope>
    <source>
        <strain evidence="2">IFO1815</strain>
    </source>
</reference>
<protein>
    <submittedName>
        <fullName evidence="2">SMKI16G0264 protein</fullName>
    </submittedName>
</protein>
<dbReference type="InterPro" id="IPR022592">
    <property type="entry name" value="Nucleolar_19"/>
</dbReference>
<evidence type="ECO:0000313" key="3">
    <source>
        <dbReference type="Proteomes" id="UP001161438"/>
    </source>
</evidence>
<dbReference type="GO" id="GO:0042274">
    <property type="term" value="P:ribosomal small subunit biogenesis"/>
    <property type="evidence" value="ECO:0007669"/>
    <property type="project" value="InterPro"/>
</dbReference>
<dbReference type="Pfam" id="PF10863">
    <property type="entry name" value="NOP19"/>
    <property type="match status" value="1"/>
</dbReference>
<name>A0AA35IVM5_SACMI</name>
<dbReference type="EMBL" id="OX365772">
    <property type="protein sequence ID" value="CAI4036710.1"/>
    <property type="molecule type" value="Genomic_DNA"/>
</dbReference>
<proteinExistence type="predicted"/>